<reference evidence="2 3" key="1">
    <citation type="submission" date="2018-08" db="EMBL/GenBank/DDBJ databases">
        <title>Paenibacillus sp. M4BSY-1, whole genome shotgun sequence.</title>
        <authorList>
            <person name="Tuo L."/>
        </authorList>
    </citation>
    <scope>NUCLEOTIDE SEQUENCE [LARGE SCALE GENOMIC DNA]</scope>
    <source>
        <strain evidence="2 3">M4BSY-1</strain>
    </source>
</reference>
<dbReference type="Pfam" id="PF06265">
    <property type="entry name" value="YutD-like"/>
    <property type="match status" value="1"/>
</dbReference>
<dbReference type="Gene3D" id="3.50.4.20">
    <property type="match status" value="1"/>
</dbReference>
<protein>
    <submittedName>
        <fullName evidence="2">DUF1027 domain-containing protein</fullName>
    </submittedName>
</protein>
<dbReference type="EMBL" id="QUBQ01000001">
    <property type="protein sequence ID" value="REK77774.1"/>
    <property type="molecule type" value="Genomic_DNA"/>
</dbReference>
<feature type="compositionally biased region" description="Polar residues" evidence="1">
    <location>
        <begin position="200"/>
        <end position="220"/>
    </location>
</feature>
<name>A0A371PNJ0_9BACL</name>
<feature type="compositionally biased region" description="Polar residues" evidence="1">
    <location>
        <begin position="156"/>
        <end position="168"/>
    </location>
</feature>
<gene>
    <name evidence="2" type="ORF">DX130_00820</name>
</gene>
<dbReference type="AlphaFoldDB" id="A0A371PNJ0"/>
<proteinExistence type="predicted"/>
<dbReference type="InterPro" id="IPR038141">
    <property type="entry name" value="YutD-like_sf"/>
</dbReference>
<organism evidence="2 3">
    <name type="scientific">Paenibacillus paeoniae</name>
    <dbReference type="NCBI Taxonomy" id="2292705"/>
    <lineage>
        <taxon>Bacteria</taxon>
        <taxon>Bacillati</taxon>
        <taxon>Bacillota</taxon>
        <taxon>Bacilli</taxon>
        <taxon>Bacillales</taxon>
        <taxon>Paenibacillaceae</taxon>
        <taxon>Paenibacillus</taxon>
    </lineage>
</organism>
<sequence>MIHIGGKSYELIHENRSGWNPEAFRNRYSEVLERYDFIIGDWGYNQLRLKGFFRENHQKANKDSSYSAASDYINEYCNFGCAYFILEKKQGGRREPNEEDTDLDLEYGEDAIRLEGVDLRAAVESAAVSASAETASAAEAPRPAAREQHPHRHRQGSNQRQEGSNRSSGGDGQSKRKDFRNKNHRGGQDHRGKKPVKAASNETAAATEQTRNTNPNSNHANNKDAGRS</sequence>
<feature type="compositionally biased region" description="Low complexity" evidence="1">
    <location>
        <begin position="132"/>
        <end position="143"/>
    </location>
</feature>
<feature type="region of interest" description="Disordered" evidence="1">
    <location>
        <begin position="132"/>
        <end position="228"/>
    </location>
</feature>
<evidence type="ECO:0000313" key="3">
    <source>
        <dbReference type="Proteomes" id="UP000261905"/>
    </source>
</evidence>
<evidence type="ECO:0000313" key="2">
    <source>
        <dbReference type="EMBL" id="REK77774.1"/>
    </source>
</evidence>
<feature type="compositionally biased region" description="Basic residues" evidence="1">
    <location>
        <begin position="177"/>
        <end position="196"/>
    </location>
</feature>
<evidence type="ECO:0000256" key="1">
    <source>
        <dbReference type="SAM" id="MobiDB-lite"/>
    </source>
</evidence>
<dbReference type="Proteomes" id="UP000261905">
    <property type="component" value="Unassembled WGS sequence"/>
</dbReference>
<comment type="caution">
    <text evidence="2">The sequence shown here is derived from an EMBL/GenBank/DDBJ whole genome shotgun (WGS) entry which is preliminary data.</text>
</comment>
<keyword evidence="3" id="KW-1185">Reference proteome</keyword>
<dbReference type="InterPro" id="IPR009370">
    <property type="entry name" value="YutD-like"/>
</dbReference>
<accession>A0A371PNJ0</accession>
<dbReference type="OrthoDB" id="1650379at2"/>